<name>A0A6G1GPN2_9PEZI</name>
<proteinExistence type="predicted"/>
<dbReference type="Proteomes" id="UP000800041">
    <property type="component" value="Unassembled WGS sequence"/>
</dbReference>
<feature type="chain" id="PRO_5026064705" description="Fungal N-terminal domain-containing protein" evidence="2">
    <location>
        <begin position="26"/>
        <end position="838"/>
    </location>
</feature>
<protein>
    <recommendedName>
        <fullName evidence="5">Fungal N-terminal domain-containing protein</fullName>
    </recommendedName>
</protein>
<keyword evidence="2" id="KW-0732">Signal</keyword>
<feature type="coiled-coil region" evidence="1">
    <location>
        <begin position="163"/>
        <end position="190"/>
    </location>
</feature>
<accession>A0A6G1GPN2</accession>
<evidence type="ECO:0000313" key="4">
    <source>
        <dbReference type="Proteomes" id="UP000800041"/>
    </source>
</evidence>
<feature type="signal peptide" evidence="2">
    <location>
        <begin position="1"/>
        <end position="25"/>
    </location>
</feature>
<keyword evidence="1" id="KW-0175">Coiled coil</keyword>
<organism evidence="3 4">
    <name type="scientific">Aulographum hederae CBS 113979</name>
    <dbReference type="NCBI Taxonomy" id="1176131"/>
    <lineage>
        <taxon>Eukaryota</taxon>
        <taxon>Fungi</taxon>
        <taxon>Dikarya</taxon>
        <taxon>Ascomycota</taxon>
        <taxon>Pezizomycotina</taxon>
        <taxon>Dothideomycetes</taxon>
        <taxon>Pleosporomycetidae</taxon>
        <taxon>Aulographales</taxon>
        <taxon>Aulographaceae</taxon>
    </lineage>
</organism>
<keyword evidence="4" id="KW-1185">Reference proteome</keyword>
<evidence type="ECO:0000256" key="2">
    <source>
        <dbReference type="SAM" id="SignalP"/>
    </source>
</evidence>
<dbReference type="OrthoDB" id="3796040at2759"/>
<evidence type="ECO:0000256" key="1">
    <source>
        <dbReference type="SAM" id="Coils"/>
    </source>
</evidence>
<gene>
    <name evidence="3" type="ORF">K402DRAFT_189900</name>
</gene>
<dbReference type="EMBL" id="ML977181">
    <property type="protein sequence ID" value="KAF1982774.1"/>
    <property type="molecule type" value="Genomic_DNA"/>
</dbReference>
<reference evidence="3" key="1">
    <citation type="journal article" date="2020" name="Stud. Mycol.">
        <title>101 Dothideomycetes genomes: a test case for predicting lifestyles and emergence of pathogens.</title>
        <authorList>
            <person name="Haridas S."/>
            <person name="Albert R."/>
            <person name="Binder M."/>
            <person name="Bloem J."/>
            <person name="Labutti K."/>
            <person name="Salamov A."/>
            <person name="Andreopoulos B."/>
            <person name="Baker S."/>
            <person name="Barry K."/>
            <person name="Bills G."/>
            <person name="Bluhm B."/>
            <person name="Cannon C."/>
            <person name="Castanera R."/>
            <person name="Culley D."/>
            <person name="Daum C."/>
            <person name="Ezra D."/>
            <person name="Gonzalez J."/>
            <person name="Henrissat B."/>
            <person name="Kuo A."/>
            <person name="Liang C."/>
            <person name="Lipzen A."/>
            <person name="Lutzoni F."/>
            <person name="Magnuson J."/>
            <person name="Mondo S."/>
            <person name="Nolan M."/>
            <person name="Ohm R."/>
            <person name="Pangilinan J."/>
            <person name="Park H.-J."/>
            <person name="Ramirez L."/>
            <person name="Alfaro M."/>
            <person name="Sun H."/>
            <person name="Tritt A."/>
            <person name="Yoshinaga Y."/>
            <person name="Zwiers L.-H."/>
            <person name="Turgeon B."/>
            <person name="Goodwin S."/>
            <person name="Spatafora J."/>
            <person name="Crous P."/>
            <person name="Grigoriev I."/>
        </authorList>
    </citation>
    <scope>NUCLEOTIDE SEQUENCE</scope>
    <source>
        <strain evidence="3">CBS 113979</strain>
    </source>
</reference>
<evidence type="ECO:0000313" key="3">
    <source>
        <dbReference type="EMBL" id="KAF1982774.1"/>
    </source>
</evidence>
<dbReference type="AlphaFoldDB" id="A0A6G1GPN2"/>
<sequence length="838" mass="94565">MSVCKAGRDGALLLLLSSLLPGLHDFQCFFVFLLRFEHHRIVRSWSNLSADPMDPVSILGLVIQTSDSVDKLLTLFRNIKDGPKLLGRLTQELEEMKDVLHKFKSDNSLRYTEITTRRILERAFSKFKDNFKALSKTLSKHGLCPEATRSSRVLKRVVTGLKKESLEAKLIETREARQNLANALQLAQNDALMQIMADQHIQFDVVSRIADQVCVARTEIPIAINDSTTVTDTVPVLPLAMIQKFESKSPEPPLSGHNFRGELASGTWEELLQESFIGSNPVDGYPSVEHFFRTKMCPRKKFQGKRYSLSYYIGECAALPLETMAQRESWAMSTPLGKVALLTTTREMERSSRDQSAVAVSWIHRSVRINPQTWLVKRQFQADWGPLYKSIRVTNVLPCEAPIFEACRTLDLVTIRHLFHSGQASPSDCDAQGRSLLRYVLYPHTDVTEENLEITKYLIQSGADLSDSIDAVADLRASMRWEADLELSLEDLVQESELRLRNCETLQDISQLVLDFWMEDSTKPTHEDLERFAKYSMEDIGRASLLTSKPGSMGHEPQRRLLDEIIRLCIESAMDDPFSSPASRRRLWRASGVGDHVMPLGLYPFQQQKWPFLDDLVFDNPDLFFKDILDIPCCAVDFDCMFERQLDTKYAVLRLVCTGGLKGKVFDAARKGLVKTDVVCPKSSSHLLAMQLRSTSYSCCQRQRRQTVHAHLERMLQILLESGESPALECDCSLHGCDCSHHSLTSLSADRGLLQVWMNALEKAGIRVGPLLDEWAYTGISKLFHTVGEVQEFSEDEPYHGCSNDCTYSYSLKEEPTDNGGVMTKAVTAILSAISCVV</sequence>
<evidence type="ECO:0008006" key="5">
    <source>
        <dbReference type="Google" id="ProtNLM"/>
    </source>
</evidence>